<dbReference type="SMART" id="SM00220">
    <property type="entry name" value="S_TKc"/>
    <property type="match status" value="1"/>
</dbReference>
<protein>
    <recommendedName>
        <fullName evidence="6">Protein kinase domain-containing protein</fullName>
    </recommendedName>
</protein>
<evidence type="ECO:0000259" key="6">
    <source>
        <dbReference type="PROSITE" id="PS50011"/>
    </source>
</evidence>
<dbReference type="InterPro" id="IPR011009">
    <property type="entry name" value="Kinase-like_dom_sf"/>
</dbReference>
<evidence type="ECO:0000313" key="7">
    <source>
        <dbReference type="EMBL" id="KAF4660015.1"/>
    </source>
</evidence>
<feature type="region of interest" description="Disordered" evidence="5">
    <location>
        <begin position="456"/>
        <end position="486"/>
    </location>
</feature>
<evidence type="ECO:0000256" key="5">
    <source>
        <dbReference type="SAM" id="MobiDB-lite"/>
    </source>
</evidence>
<organism evidence="7 8">
    <name type="scientific">Perkinsus chesapeaki</name>
    <name type="common">Clam parasite</name>
    <name type="synonym">Perkinsus andrewsi</name>
    <dbReference type="NCBI Taxonomy" id="330153"/>
    <lineage>
        <taxon>Eukaryota</taxon>
        <taxon>Sar</taxon>
        <taxon>Alveolata</taxon>
        <taxon>Perkinsozoa</taxon>
        <taxon>Perkinsea</taxon>
        <taxon>Perkinsida</taxon>
        <taxon>Perkinsidae</taxon>
        <taxon>Perkinsus</taxon>
    </lineage>
</organism>
<feature type="region of interest" description="Disordered" evidence="5">
    <location>
        <begin position="1147"/>
        <end position="1201"/>
    </location>
</feature>
<reference evidence="7 8" key="1">
    <citation type="submission" date="2020-04" db="EMBL/GenBank/DDBJ databases">
        <title>Perkinsus chesapeaki whole genome sequence.</title>
        <authorList>
            <person name="Bogema D.R."/>
        </authorList>
    </citation>
    <scope>NUCLEOTIDE SEQUENCE [LARGE SCALE GENOMIC DNA]</scope>
    <source>
        <strain evidence="7">ATCC PRA-425</strain>
    </source>
</reference>
<keyword evidence="3" id="KW-0418">Kinase</keyword>
<dbReference type="GO" id="GO:0005524">
    <property type="term" value="F:ATP binding"/>
    <property type="evidence" value="ECO:0007669"/>
    <property type="project" value="UniProtKB-KW"/>
</dbReference>
<dbReference type="InterPro" id="IPR050538">
    <property type="entry name" value="MAP_kinase_kinase_kinase"/>
</dbReference>
<feature type="compositionally biased region" description="Acidic residues" evidence="5">
    <location>
        <begin position="1167"/>
        <end position="1184"/>
    </location>
</feature>
<dbReference type="OrthoDB" id="266718at2759"/>
<feature type="region of interest" description="Disordered" evidence="5">
    <location>
        <begin position="181"/>
        <end position="204"/>
    </location>
</feature>
<dbReference type="EMBL" id="JAAPAO010000430">
    <property type="protein sequence ID" value="KAF4660015.1"/>
    <property type="molecule type" value="Genomic_DNA"/>
</dbReference>
<keyword evidence="1" id="KW-0808">Transferase</keyword>
<dbReference type="Gene3D" id="1.10.510.10">
    <property type="entry name" value="Transferase(Phosphotransferase) domain 1"/>
    <property type="match status" value="1"/>
</dbReference>
<evidence type="ECO:0000256" key="2">
    <source>
        <dbReference type="ARBA" id="ARBA00022741"/>
    </source>
</evidence>
<feature type="region of interest" description="Disordered" evidence="5">
    <location>
        <begin position="112"/>
        <end position="151"/>
    </location>
</feature>
<name>A0A7J6LL76_PERCH</name>
<dbReference type="Proteomes" id="UP000591131">
    <property type="component" value="Unassembled WGS sequence"/>
</dbReference>
<dbReference type="SUPFAM" id="SSF56112">
    <property type="entry name" value="Protein kinase-like (PK-like)"/>
    <property type="match status" value="1"/>
</dbReference>
<accession>A0A7J6LL76</accession>
<feature type="compositionally biased region" description="Basic and acidic residues" evidence="5">
    <location>
        <begin position="112"/>
        <end position="129"/>
    </location>
</feature>
<evidence type="ECO:0000256" key="4">
    <source>
        <dbReference type="ARBA" id="ARBA00022840"/>
    </source>
</evidence>
<dbReference type="GO" id="GO:0004672">
    <property type="term" value="F:protein kinase activity"/>
    <property type="evidence" value="ECO:0007669"/>
    <property type="project" value="InterPro"/>
</dbReference>
<feature type="domain" description="Protein kinase" evidence="6">
    <location>
        <begin position="494"/>
        <end position="870"/>
    </location>
</feature>
<sequence>MAARHIRFMARRGILEAATRPSRTIAINMGWLISKDDTEQALKDMLTSTTTTKLQQQQQCGVEVLDWSDADSSIDESIIRRILEVGRKMVYTKEYDRHYQLWKEYNKQEQQQMEERCDGSASEHERDSEQVNEEEESSSKDSGKLDKEGNSLEDSIQKRVIEPGPPLPPPPIGRNILALIKGNEVPPPPSSGGGYRIDNSDDNDTLYRTRNSSNFIVDDEDEANRVECCCCFDMMGSEVGIDDSVLVIGLKACTELNGRVGYIRRIIEDGRVEVEIGDRIGIDNRRLYRRVRIQTSRIRRLGSNEEVIMVVNDDDEIGKRRKGSVNKIIRDNSVHPDSINIQRSNDVDGIIHVPEGMPHIPPPTTPSSVPMQQQQQQKDEDEDDDDDDKESEGNEGIGRELGIEGKDRLLDMIYDGIVDVDVDRDDATSTTVIRSERVKVPVGMPHLNEITGTKGHLNVFHKDPTTNSLASGTRNRPISEDTYRRRRSRLAEEREFKEGLGSLEGKAIPLLPSKKAILESKRIKDRKVKDTNGIPPMMPTFDELHLQGGKGYKGDSREDVDMLIEVEEEEERPTIVALEDDTPNKTDTTTSLTSTSDKGVIISGRNVKWRLIEKVSYHTFVGEVLSGRPLSDRLSSMSIHRVFVKAIPIYTTQHLTLLTNTLDLIISKLTSSSSPVSSPPHILTLFGYDIISSLGASAINLFASPGGRGRGSDTSQQQQQPVVEYVLIYSEWCPLGRVYDLILDIKEGNMIGGIEEGLRRERYESYAYWQPPELQGTAETETDPSIRAKGDIWSLGCLAIELLTGRHPVYSMEYGTHQQDICGVIVLDDTAIPQLPINVSNTGIDFITRCLQRNPTLRPSTKDLMEHAWMPADSVIANDEDSDEPEEDLDDTDELTYPSSAPLLFVTHRLIDNDCTVEGSEGAFQSAISYRVPYLDNGFGVGPIDPVSFTTAFCFRAAEPCLPMHSDEEEQEPVPVPYSFRPTKAAPCITFLVYSSEPSHSVAVQLGLSRLCLFKCGALIPETSLKLRYGLHWEEYTLTQQQQLGPCIKHLWVHLDDATTQSISLPQRVRPPLRNVTVQQPGYTLSTNNIVLEVGTVVSVGYATYSGWVYVAYSGGKGWLPTRALELITGDPDLCPFTRIANAMVYPEPEGEDDTDEGDDSNSSSSSDDDNKDDDGNSDDDDSDFAAPNRYFDNPEPAPSY</sequence>
<keyword evidence="8" id="KW-1185">Reference proteome</keyword>
<comment type="caution">
    <text evidence="7">The sequence shown here is derived from an EMBL/GenBank/DDBJ whole genome shotgun (WGS) entry which is preliminary data.</text>
</comment>
<keyword evidence="4" id="KW-0067">ATP-binding</keyword>
<feature type="compositionally biased region" description="Basic and acidic residues" evidence="5">
    <location>
        <begin position="477"/>
        <end position="486"/>
    </location>
</feature>
<evidence type="ECO:0000313" key="8">
    <source>
        <dbReference type="Proteomes" id="UP000591131"/>
    </source>
</evidence>
<feature type="compositionally biased region" description="Polar residues" evidence="5">
    <location>
        <begin position="465"/>
        <end position="476"/>
    </location>
</feature>
<feature type="compositionally biased region" description="Acidic residues" evidence="5">
    <location>
        <begin position="379"/>
        <end position="390"/>
    </location>
</feature>
<keyword evidence="2" id="KW-0547">Nucleotide-binding</keyword>
<proteinExistence type="predicted"/>
<dbReference type="PANTHER" id="PTHR48016">
    <property type="entry name" value="MAP KINASE KINASE KINASE SSK2-RELATED-RELATED"/>
    <property type="match status" value="1"/>
</dbReference>
<dbReference type="Pfam" id="PF00069">
    <property type="entry name" value="Pkinase"/>
    <property type="match status" value="1"/>
</dbReference>
<dbReference type="AlphaFoldDB" id="A0A7J6LL76"/>
<dbReference type="InterPro" id="IPR000719">
    <property type="entry name" value="Prot_kinase_dom"/>
</dbReference>
<dbReference type="PROSITE" id="PS50011">
    <property type="entry name" value="PROTEIN_KINASE_DOM"/>
    <property type="match status" value="1"/>
</dbReference>
<feature type="compositionally biased region" description="Acidic residues" evidence="5">
    <location>
        <begin position="1149"/>
        <end position="1160"/>
    </location>
</feature>
<gene>
    <name evidence="7" type="ORF">FOL47_007350</name>
</gene>
<evidence type="ECO:0000256" key="3">
    <source>
        <dbReference type="ARBA" id="ARBA00022777"/>
    </source>
</evidence>
<evidence type="ECO:0000256" key="1">
    <source>
        <dbReference type="ARBA" id="ARBA00022679"/>
    </source>
</evidence>
<feature type="compositionally biased region" description="Basic and acidic residues" evidence="5">
    <location>
        <begin position="137"/>
        <end position="151"/>
    </location>
</feature>
<feature type="region of interest" description="Disordered" evidence="5">
    <location>
        <begin position="352"/>
        <end position="402"/>
    </location>
</feature>